<dbReference type="InterPro" id="IPR025326">
    <property type="entry name" value="DUF4232"/>
</dbReference>
<dbReference type="EMBL" id="QJVC01000004">
    <property type="protein sequence ID" value="PYI38936.1"/>
    <property type="molecule type" value="Genomic_DNA"/>
</dbReference>
<comment type="caution">
    <text evidence="2">The sequence shown here is derived from an EMBL/GenBank/DDBJ whole genome shotgun (WGS) entry which is preliminary data.</text>
</comment>
<feature type="domain" description="DUF4232" evidence="1">
    <location>
        <begin position="82"/>
        <end position="216"/>
    </location>
</feature>
<accession>A0A2V5JLY8</accession>
<protein>
    <recommendedName>
        <fullName evidence="1">DUF4232 domain-containing protein</fullName>
    </recommendedName>
</protein>
<proteinExistence type="predicted"/>
<dbReference type="Proteomes" id="UP000247980">
    <property type="component" value="Unassembled WGS sequence"/>
</dbReference>
<sequence length="217" mass="21831">MTIEQRSPAKRIHRGTLLTMVALLGVGASLVSCGAQDQPLAATTAPAVTQPSPIETSAAVPTEVTPSAVETTASTPQETPLCTAASLTGALDSTGGGAAGSIYMSLVLSNTSGAACILDGYPGVSLVPAGSTEFVGAPAVRDAKLPSNGPITLTPGKSATATLRYTQAGNYQDCQRVETGAVLVYPPSATDSLEIPRELTACSNAEITLLTIGAFQP</sequence>
<evidence type="ECO:0000313" key="2">
    <source>
        <dbReference type="EMBL" id="PYI38936.1"/>
    </source>
</evidence>
<dbReference type="RefSeq" id="WP_110484499.1">
    <property type="nucleotide sequence ID" value="NZ_QJVC01000004.1"/>
</dbReference>
<reference evidence="2 3" key="1">
    <citation type="submission" date="2018-05" db="EMBL/GenBank/DDBJ databases">
        <title>Genetic diversity of glacier-inhabiting Cryobacterium bacteria in China and description of Cryobacterium mengkeensis sp. nov. and Arthrobacter glacialis sp. nov.</title>
        <authorList>
            <person name="Liu Q."/>
            <person name="Xin Y.-H."/>
        </authorList>
    </citation>
    <scope>NUCLEOTIDE SEQUENCE [LARGE SCALE GENOMIC DNA]</scope>
    <source>
        <strain evidence="2 3">B7</strain>
    </source>
</reference>
<dbReference type="PROSITE" id="PS51257">
    <property type="entry name" value="PROKAR_LIPOPROTEIN"/>
    <property type="match status" value="1"/>
</dbReference>
<gene>
    <name evidence="2" type="ORF">CVS30_06365</name>
</gene>
<name>A0A2V5JLY8_9MICC</name>
<dbReference type="Pfam" id="PF14016">
    <property type="entry name" value="DUF4232"/>
    <property type="match status" value="1"/>
</dbReference>
<organism evidence="2 3">
    <name type="scientific">Arthrobacter psychrolactophilus</name>
    <dbReference type="NCBI Taxonomy" id="92442"/>
    <lineage>
        <taxon>Bacteria</taxon>
        <taxon>Bacillati</taxon>
        <taxon>Actinomycetota</taxon>
        <taxon>Actinomycetes</taxon>
        <taxon>Micrococcales</taxon>
        <taxon>Micrococcaceae</taxon>
        <taxon>Arthrobacter</taxon>
    </lineage>
</organism>
<evidence type="ECO:0000259" key="1">
    <source>
        <dbReference type="Pfam" id="PF14016"/>
    </source>
</evidence>
<keyword evidence="3" id="KW-1185">Reference proteome</keyword>
<dbReference type="AlphaFoldDB" id="A0A2V5JLY8"/>
<evidence type="ECO:0000313" key="3">
    <source>
        <dbReference type="Proteomes" id="UP000247980"/>
    </source>
</evidence>
<dbReference type="OrthoDB" id="3268346at2"/>